<protein>
    <submittedName>
        <fullName evidence="2">Uncharacterized protein</fullName>
    </submittedName>
</protein>
<gene>
    <name evidence="2" type="ORF">SCLCIDRAFT_1220967</name>
</gene>
<dbReference type="EMBL" id="KN822129">
    <property type="protein sequence ID" value="KIM55685.1"/>
    <property type="molecule type" value="Genomic_DNA"/>
</dbReference>
<feature type="compositionally biased region" description="Low complexity" evidence="1">
    <location>
        <begin position="328"/>
        <end position="348"/>
    </location>
</feature>
<feature type="compositionally biased region" description="Polar residues" evidence="1">
    <location>
        <begin position="367"/>
        <end position="376"/>
    </location>
</feature>
<feature type="compositionally biased region" description="Polar residues" evidence="1">
    <location>
        <begin position="1"/>
        <end position="32"/>
    </location>
</feature>
<dbReference type="AlphaFoldDB" id="A0A0C3D4I9"/>
<feature type="region of interest" description="Disordered" evidence="1">
    <location>
        <begin position="211"/>
        <end position="376"/>
    </location>
</feature>
<organism evidence="2 3">
    <name type="scientific">Scleroderma citrinum Foug A</name>
    <dbReference type="NCBI Taxonomy" id="1036808"/>
    <lineage>
        <taxon>Eukaryota</taxon>
        <taxon>Fungi</taxon>
        <taxon>Dikarya</taxon>
        <taxon>Basidiomycota</taxon>
        <taxon>Agaricomycotina</taxon>
        <taxon>Agaricomycetes</taxon>
        <taxon>Agaricomycetidae</taxon>
        <taxon>Boletales</taxon>
        <taxon>Sclerodermatineae</taxon>
        <taxon>Sclerodermataceae</taxon>
        <taxon>Scleroderma</taxon>
    </lineage>
</organism>
<evidence type="ECO:0000313" key="3">
    <source>
        <dbReference type="Proteomes" id="UP000053989"/>
    </source>
</evidence>
<feature type="region of interest" description="Disordered" evidence="1">
    <location>
        <begin position="1"/>
        <end position="56"/>
    </location>
</feature>
<proteinExistence type="predicted"/>
<dbReference type="Proteomes" id="UP000053989">
    <property type="component" value="Unassembled WGS sequence"/>
</dbReference>
<dbReference type="OrthoDB" id="3244491at2759"/>
<dbReference type="HOGENOM" id="CLU_062491_0_0_1"/>
<accession>A0A0C3D4I9</accession>
<sequence length="376" mass="40996">MATPGRSQSLPTAESSQGPSFGRRTQSDTQRSLHVPAPICPPPGTDFTTQMASAPSPAPTEIIPVDLTADEIVQDIQQMGIKVRDFAYENMPLDQRAPELFDPIMAWNQYEDALTNTDARRNAFSGRSMRRLLDLGWISEALDGSRWQKKDRDALEEFDSRPHYPWKAFGLPQPKKAKLKEAARARLQFVHVGQWPPEVLARGIARIGGFFRQGPASTSEKRPVDDGGDDEDGTEQQGEGSPRSKKQRTADGTPAVVLVHPPSMQHAPCTLVNGKPPQQFPAGRRPESPSRAAGCDSAKRTSASPCPDGSRASRPSGKPPKQYPAGYSSEAPPRPSLSSSPLGRPLQRQQTLSAIYTTDHLARSDSRTTLTESAKS</sequence>
<reference evidence="3" key="2">
    <citation type="submission" date="2015-01" db="EMBL/GenBank/DDBJ databases">
        <title>Evolutionary Origins and Diversification of the Mycorrhizal Mutualists.</title>
        <authorList>
            <consortium name="DOE Joint Genome Institute"/>
            <consortium name="Mycorrhizal Genomics Consortium"/>
            <person name="Kohler A."/>
            <person name="Kuo A."/>
            <person name="Nagy L.G."/>
            <person name="Floudas D."/>
            <person name="Copeland A."/>
            <person name="Barry K.W."/>
            <person name="Cichocki N."/>
            <person name="Veneault-Fourrey C."/>
            <person name="LaButti K."/>
            <person name="Lindquist E.A."/>
            <person name="Lipzen A."/>
            <person name="Lundell T."/>
            <person name="Morin E."/>
            <person name="Murat C."/>
            <person name="Riley R."/>
            <person name="Ohm R."/>
            <person name="Sun H."/>
            <person name="Tunlid A."/>
            <person name="Henrissat B."/>
            <person name="Grigoriev I.V."/>
            <person name="Hibbett D.S."/>
            <person name="Martin F."/>
        </authorList>
    </citation>
    <scope>NUCLEOTIDE SEQUENCE [LARGE SCALE GENOMIC DNA]</scope>
    <source>
        <strain evidence="3">Foug A</strain>
    </source>
</reference>
<evidence type="ECO:0000256" key="1">
    <source>
        <dbReference type="SAM" id="MobiDB-lite"/>
    </source>
</evidence>
<name>A0A0C3D4I9_9AGAM</name>
<reference evidence="2 3" key="1">
    <citation type="submission" date="2014-04" db="EMBL/GenBank/DDBJ databases">
        <authorList>
            <consortium name="DOE Joint Genome Institute"/>
            <person name="Kuo A."/>
            <person name="Kohler A."/>
            <person name="Nagy L.G."/>
            <person name="Floudas D."/>
            <person name="Copeland A."/>
            <person name="Barry K.W."/>
            <person name="Cichocki N."/>
            <person name="Veneault-Fourrey C."/>
            <person name="LaButti K."/>
            <person name="Lindquist E.A."/>
            <person name="Lipzen A."/>
            <person name="Lundell T."/>
            <person name="Morin E."/>
            <person name="Murat C."/>
            <person name="Sun H."/>
            <person name="Tunlid A."/>
            <person name="Henrissat B."/>
            <person name="Grigoriev I.V."/>
            <person name="Hibbett D.S."/>
            <person name="Martin F."/>
            <person name="Nordberg H.P."/>
            <person name="Cantor M.N."/>
            <person name="Hua S.X."/>
        </authorList>
    </citation>
    <scope>NUCLEOTIDE SEQUENCE [LARGE SCALE GENOMIC DNA]</scope>
    <source>
        <strain evidence="2 3">Foug A</strain>
    </source>
</reference>
<keyword evidence="3" id="KW-1185">Reference proteome</keyword>
<evidence type="ECO:0000313" key="2">
    <source>
        <dbReference type="EMBL" id="KIM55685.1"/>
    </source>
</evidence>
<dbReference type="InParanoid" id="A0A0C3D4I9"/>